<evidence type="ECO:0000256" key="11">
    <source>
        <dbReference type="SAM" id="Phobius"/>
    </source>
</evidence>
<feature type="transmembrane region" description="Helical" evidence="11">
    <location>
        <begin position="230"/>
        <end position="256"/>
    </location>
</feature>
<name>A0A439DKE7_9PEZI</name>
<evidence type="ECO:0000313" key="13">
    <source>
        <dbReference type="EMBL" id="RWA14872.1"/>
    </source>
</evidence>
<feature type="transmembrane region" description="Helical" evidence="11">
    <location>
        <begin position="277"/>
        <end position="301"/>
    </location>
</feature>
<dbReference type="GO" id="GO:0000022">
    <property type="term" value="P:mitotic spindle elongation"/>
    <property type="evidence" value="ECO:0007669"/>
    <property type="project" value="TreeGrafter"/>
</dbReference>
<feature type="transmembrane region" description="Helical" evidence="11">
    <location>
        <begin position="154"/>
        <end position="174"/>
    </location>
</feature>
<proteinExistence type="inferred from homology"/>
<accession>A0A439DKE7</accession>
<evidence type="ECO:0000256" key="2">
    <source>
        <dbReference type="ARBA" id="ARBA00004653"/>
    </source>
</evidence>
<dbReference type="EMBL" id="RYZI01000002">
    <property type="protein sequence ID" value="RWA14872.1"/>
    <property type="molecule type" value="Genomic_DNA"/>
</dbReference>
<dbReference type="InterPro" id="IPR051076">
    <property type="entry name" value="Golgi_membrane_TVP38/TMEM64"/>
</dbReference>
<keyword evidence="9 11" id="KW-0472">Membrane</keyword>
<evidence type="ECO:0000256" key="3">
    <source>
        <dbReference type="ARBA" id="ARBA00008640"/>
    </source>
</evidence>
<dbReference type="InterPro" id="IPR032816">
    <property type="entry name" value="VTT_dom"/>
</dbReference>
<keyword evidence="6 11" id="KW-0812">Transmembrane</keyword>
<evidence type="ECO:0000256" key="9">
    <source>
        <dbReference type="ARBA" id="ARBA00023136"/>
    </source>
</evidence>
<evidence type="ECO:0000256" key="8">
    <source>
        <dbReference type="ARBA" id="ARBA00023034"/>
    </source>
</evidence>
<evidence type="ECO:0000256" key="5">
    <source>
        <dbReference type="ARBA" id="ARBA00020673"/>
    </source>
</evidence>
<dbReference type="STRING" id="363999.A0A439DKE7"/>
<comment type="similarity">
    <text evidence="3">Belongs to the TVP38/TMEM64 family.</text>
</comment>
<keyword evidence="14" id="KW-1185">Reference proteome</keyword>
<organism evidence="13 14">
    <name type="scientific">Xylaria grammica</name>
    <dbReference type="NCBI Taxonomy" id="363999"/>
    <lineage>
        <taxon>Eukaryota</taxon>
        <taxon>Fungi</taxon>
        <taxon>Dikarya</taxon>
        <taxon>Ascomycota</taxon>
        <taxon>Pezizomycotina</taxon>
        <taxon>Sordariomycetes</taxon>
        <taxon>Xylariomycetidae</taxon>
        <taxon>Xylariales</taxon>
        <taxon>Xylariaceae</taxon>
        <taxon>Xylaria</taxon>
    </lineage>
</organism>
<keyword evidence="7 11" id="KW-1133">Transmembrane helix</keyword>
<evidence type="ECO:0000256" key="1">
    <source>
        <dbReference type="ARBA" id="ARBA00002978"/>
    </source>
</evidence>
<feature type="transmembrane region" description="Helical" evidence="11">
    <location>
        <begin position="345"/>
        <end position="366"/>
    </location>
</feature>
<evidence type="ECO:0000256" key="7">
    <source>
        <dbReference type="ARBA" id="ARBA00022989"/>
    </source>
</evidence>
<evidence type="ECO:0000256" key="10">
    <source>
        <dbReference type="SAM" id="MobiDB-lite"/>
    </source>
</evidence>
<evidence type="ECO:0000313" key="14">
    <source>
        <dbReference type="Proteomes" id="UP000286045"/>
    </source>
</evidence>
<keyword evidence="8" id="KW-0333">Golgi apparatus</keyword>
<feature type="region of interest" description="Disordered" evidence="10">
    <location>
        <begin position="49"/>
        <end position="101"/>
    </location>
</feature>
<dbReference type="Proteomes" id="UP000286045">
    <property type="component" value="Unassembled WGS sequence"/>
</dbReference>
<comment type="function">
    <text evidence="1">Golgi membrane protein involved in vesicular trafficking and spindle migration.</text>
</comment>
<reference evidence="13 14" key="1">
    <citation type="submission" date="2018-12" db="EMBL/GenBank/DDBJ databases">
        <title>Draft genome sequence of Xylaria grammica IHI A82.</title>
        <authorList>
            <person name="Buettner E."/>
            <person name="Kellner H."/>
        </authorList>
    </citation>
    <scope>NUCLEOTIDE SEQUENCE [LARGE SCALE GENOMIC DNA]</scope>
    <source>
        <strain evidence="13 14">IHI A82</strain>
    </source>
</reference>
<dbReference type="PANTHER" id="PTHR47549:SF1">
    <property type="entry name" value="GOLGI APPARATUS MEMBRANE PROTEIN TVP38"/>
    <property type="match status" value="1"/>
</dbReference>
<gene>
    <name evidence="13" type="ORF">EKO27_g212</name>
</gene>
<feature type="domain" description="VTT" evidence="12">
    <location>
        <begin position="213"/>
        <end position="328"/>
    </location>
</feature>
<evidence type="ECO:0000256" key="6">
    <source>
        <dbReference type="ARBA" id="ARBA00022692"/>
    </source>
</evidence>
<dbReference type="AlphaFoldDB" id="A0A439DKE7"/>
<evidence type="ECO:0000259" key="12">
    <source>
        <dbReference type="Pfam" id="PF09335"/>
    </source>
</evidence>
<sequence>MSSTHEGLNFTLVSEIKPRSTNRNPSESYCSLTPTLSKYFPNMPVDPPSSAQALALSLRSPSPSQTSPISPHLPIHNDQLPPWGRPAAGRSPNSGDDLLEETRLPGLRRLSTPYSRGRDDTEHLPLGQRIMQSSVSITNRLIKLSYSMTPMQRAVSGVVGLVVLVLTILFLVFSHRIFAALHPVAEGWRKLPGGWVLLFLLSAVTAFPPLIGYSTTVTIAGFVFGFPYGWFIVAGATVVGSTASFIASRTVLSAYVQRLVGEDRRFVALGQVLRHDGLIVLAAIRVCPLPFSLSNGFLATIPSISSRNFALATALATPKLLIHVFIGDRLAQLAENDDMPLGTRIINYLSILFGLVVGLTVGWFVYQRTMRRAKELALEEAAATDGNGVLLSDEFVYNDIEEGLLTRRSGENDAAALMDEDDISLWDTTESPNDPYRDEDGTDTSVNTSSRTENEATSKHIYTK</sequence>
<comment type="subcellular location">
    <subcellularLocation>
        <location evidence="2">Golgi apparatus membrane</location>
        <topology evidence="2">Multi-pass membrane protein</topology>
    </subcellularLocation>
</comment>
<dbReference type="GO" id="GO:0000139">
    <property type="term" value="C:Golgi membrane"/>
    <property type="evidence" value="ECO:0007669"/>
    <property type="project" value="UniProtKB-SubCell"/>
</dbReference>
<dbReference type="Pfam" id="PF09335">
    <property type="entry name" value="VTT_dom"/>
    <property type="match status" value="1"/>
</dbReference>
<feature type="region of interest" description="Disordered" evidence="10">
    <location>
        <begin position="421"/>
        <end position="464"/>
    </location>
</feature>
<dbReference type="GO" id="GO:0016192">
    <property type="term" value="P:vesicle-mediated transport"/>
    <property type="evidence" value="ECO:0007669"/>
    <property type="project" value="TreeGrafter"/>
</dbReference>
<feature type="compositionally biased region" description="Low complexity" evidence="10">
    <location>
        <begin position="49"/>
        <end position="70"/>
    </location>
</feature>
<feature type="transmembrane region" description="Helical" evidence="11">
    <location>
        <begin position="195"/>
        <end position="224"/>
    </location>
</feature>
<comment type="caution">
    <text evidence="13">The sequence shown here is derived from an EMBL/GenBank/DDBJ whole genome shotgun (WGS) entry which is preliminary data.</text>
</comment>
<protein>
    <recommendedName>
        <fullName evidence="4">Golgi apparatus membrane protein TVP38</fullName>
    </recommendedName>
    <alternativeName>
        <fullName evidence="5">Golgi apparatus membrane protein tvp38</fullName>
    </alternativeName>
</protein>
<evidence type="ECO:0000256" key="4">
    <source>
        <dbReference type="ARBA" id="ARBA00013533"/>
    </source>
</evidence>
<dbReference type="PANTHER" id="PTHR47549">
    <property type="entry name" value="GOLGI APPARATUS MEMBRANE PROTEIN TVP38-RELATED"/>
    <property type="match status" value="1"/>
</dbReference>